<organism evidence="2">
    <name type="scientific">Leptolyngbya sp. NK1-12</name>
    <dbReference type="NCBI Taxonomy" id="2547451"/>
    <lineage>
        <taxon>Bacteria</taxon>
        <taxon>Bacillati</taxon>
        <taxon>Cyanobacteriota</taxon>
        <taxon>Cyanophyceae</taxon>
        <taxon>Leptolyngbyales</taxon>
        <taxon>Leptolyngbyaceae</taxon>
        <taxon>Leptolyngbya group</taxon>
        <taxon>Leptolyngbya</taxon>
    </lineage>
</organism>
<sequence length="310" mass="33682">MATRFLSLPLDQLTEPTSIALAQQIECADILTPLSQEPIATAFVRQGEGDIPLVLLHGFDSSVLEFRRLLPLLASHYPTWAIDLLGFGFTARCGNNQSAKPLAKQSAQIPFSAAAIKTHLYATWSVLIGQPMVLVGASMGGAAAIDFALTYPETVQRLVLIDSAGFSAGPAIGKYLIPPLGYLATAYLRNLKVRQSITLKAYHDPTYASADALRCTAMHLDQPGWQQALIAFTRSGGYGSFQAKLAHLQTPTLILWGEQDQILGRADAEKFQQAIPQSQLVWMPACGHVPHLEKPRETAQAIFNFLETSP</sequence>
<feature type="domain" description="AB hydrolase-1" evidence="1">
    <location>
        <begin position="53"/>
        <end position="301"/>
    </location>
</feature>
<keyword evidence="2" id="KW-0378">Hydrolase</keyword>
<proteinExistence type="predicted"/>
<evidence type="ECO:0000259" key="1">
    <source>
        <dbReference type="Pfam" id="PF12697"/>
    </source>
</evidence>
<dbReference type="PANTHER" id="PTHR43689">
    <property type="entry name" value="HYDROLASE"/>
    <property type="match status" value="1"/>
</dbReference>
<dbReference type="Pfam" id="PF12697">
    <property type="entry name" value="Abhydrolase_6"/>
    <property type="match status" value="1"/>
</dbReference>
<protein>
    <submittedName>
        <fullName evidence="2">Alpha/beta hydrolase</fullName>
    </submittedName>
</protein>
<dbReference type="PANTHER" id="PTHR43689:SF8">
    <property type="entry name" value="ALPHA_BETA-HYDROLASES SUPERFAMILY PROTEIN"/>
    <property type="match status" value="1"/>
</dbReference>
<dbReference type="SUPFAM" id="SSF53474">
    <property type="entry name" value="alpha/beta-Hydrolases"/>
    <property type="match status" value="1"/>
</dbReference>
<dbReference type="AlphaFoldDB" id="A0AA96WUV2"/>
<name>A0AA96WUV2_9CYAN</name>
<dbReference type="InterPro" id="IPR000073">
    <property type="entry name" value="AB_hydrolase_1"/>
</dbReference>
<evidence type="ECO:0000313" key="2">
    <source>
        <dbReference type="EMBL" id="WNZ23742.1"/>
    </source>
</evidence>
<dbReference type="PRINTS" id="PR00412">
    <property type="entry name" value="EPOXHYDRLASE"/>
</dbReference>
<accession>A0AA96WUV2</accession>
<gene>
    <name evidence="2" type="ORF">HJG54_13355</name>
</gene>
<dbReference type="InterPro" id="IPR029058">
    <property type="entry name" value="AB_hydrolase_fold"/>
</dbReference>
<reference evidence="2" key="1">
    <citation type="submission" date="2020-05" db="EMBL/GenBank/DDBJ databases">
        <authorList>
            <person name="Zhu T."/>
            <person name="Keshari N."/>
            <person name="Lu X."/>
        </authorList>
    </citation>
    <scope>NUCLEOTIDE SEQUENCE</scope>
    <source>
        <strain evidence="2">NK1-12</strain>
    </source>
</reference>
<dbReference type="EMBL" id="CP053586">
    <property type="protein sequence ID" value="WNZ23742.1"/>
    <property type="molecule type" value="Genomic_DNA"/>
</dbReference>
<dbReference type="GO" id="GO:0016787">
    <property type="term" value="F:hydrolase activity"/>
    <property type="evidence" value="ECO:0007669"/>
    <property type="project" value="UniProtKB-KW"/>
</dbReference>
<dbReference type="Gene3D" id="3.40.50.1820">
    <property type="entry name" value="alpha/beta hydrolase"/>
    <property type="match status" value="1"/>
</dbReference>
<dbReference type="InterPro" id="IPR000639">
    <property type="entry name" value="Epox_hydrolase-like"/>
</dbReference>
<dbReference type="RefSeq" id="WP_316435483.1">
    <property type="nucleotide sequence ID" value="NZ_CP053586.1"/>
</dbReference>